<proteinExistence type="predicted"/>
<evidence type="ECO:0000313" key="1">
    <source>
        <dbReference type="EMBL" id="RAJ04057.1"/>
    </source>
</evidence>
<dbReference type="AlphaFoldDB" id="A0A327QQI8"/>
<gene>
    <name evidence="1" type="ORF">LX64_02934</name>
</gene>
<keyword evidence="2" id="KW-1185">Reference proteome</keyword>
<reference evidence="1 2" key="1">
    <citation type="submission" date="2018-06" db="EMBL/GenBank/DDBJ databases">
        <title>Genomic Encyclopedia of Archaeal and Bacterial Type Strains, Phase II (KMG-II): from individual species to whole genera.</title>
        <authorList>
            <person name="Goeker M."/>
        </authorList>
    </citation>
    <scope>NUCLEOTIDE SEQUENCE [LARGE SCALE GENOMIC DNA]</scope>
    <source>
        <strain evidence="1 2">DSM 23857</strain>
    </source>
</reference>
<evidence type="ECO:0000313" key="2">
    <source>
        <dbReference type="Proteomes" id="UP000249547"/>
    </source>
</evidence>
<protein>
    <submittedName>
        <fullName evidence="1">Uncharacterized protein</fullName>
    </submittedName>
</protein>
<dbReference type="Proteomes" id="UP000249547">
    <property type="component" value="Unassembled WGS sequence"/>
</dbReference>
<dbReference type="EMBL" id="QLLL01000005">
    <property type="protein sequence ID" value="RAJ04057.1"/>
    <property type="molecule type" value="Genomic_DNA"/>
</dbReference>
<comment type="caution">
    <text evidence="1">The sequence shown here is derived from an EMBL/GenBank/DDBJ whole genome shotgun (WGS) entry which is preliminary data.</text>
</comment>
<accession>A0A327QQI8</accession>
<name>A0A327QQI8_9BACT</name>
<organism evidence="1 2">
    <name type="scientific">Chitinophaga skermanii</name>
    <dbReference type="NCBI Taxonomy" id="331697"/>
    <lineage>
        <taxon>Bacteria</taxon>
        <taxon>Pseudomonadati</taxon>
        <taxon>Bacteroidota</taxon>
        <taxon>Chitinophagia</taxon>
        <taxon>Chitinophagales</taxon>
        <taxon>Chitinophagaceae</taxon>
        <taxon>Chitinophaga</taxon>
    </lineage>
</organism>
<dbReference type="RefSeq" id="WP_111598373.1">
    <property type="nucleotide sequence ID" value="NZ_QLLL01000005.1"/>
</dbReference>
<sequence>MTERERNDYLSYLKEQSKRKWTVEETHSWLKSLGLMTKEGVLTEAGVIVCSLLRTEQVKRYGESVR</sequence>